<reference evidence="3" key="1">
    <citation type="journal article" date="2014" name="Front. Microbiol.">
        <title>High frequency of phylogenetically diverse reductive dehalogenase-homologous genes in deep subseafloor sedimentary metagenomes.</title>
        <authorList>
            <person name="Kawai M."/>
            <person name="Futagami T."/>
            <person name="Toyoda A."/>
            <person name="Takaki Y."/>
            <person name="Nishi S."/>
            <person name="Hori S."/>
            <person name="Arai W."/>
            <person name="Tsubouchi T."/>
            <person name="Morono Y."/>
            <person name="Uchiyama I."/>
            <person name="Ito T."/>
            <person name="Fujiyama A."/>
            <person name="Inagaki F."/>
            <person name="Takami H."/>
        </authorList>
    </citation>
    <scope>NUCLEOTIDE SEQUENCE</scope>
    <source>
        <strain evidence="3">Expedition CK06-06</strain>
    </source>
</reference>
<feature type="region of interest" description="Disordered" evidence="1">
    <location>
        <begin position="83"/>
        <end position="105"/>
    </location>
</feature>
<dbReference type="PROSITE" id="PS51257">
    <property type="entry name" value="PROKAR_LIPOPROTEIN"/>
    <property type="match status" value="1"/>
</dbReference>
<feature type="non-terminal residue" evidence="3">
    <location>
        <position position="105"/>
    </location>
</feature>
<sequence length="105" mass="11708">MTTEERLEKLERQLCRANRRIHWLLAAAASCLGVGLVVWAFMPALAEAQPAGTALKEIRANKFILEDEKGKTRATLGMNKIGVFRPDESGNPHDKFHMTGHEPVL</sequence>
<keyword evidence="2" id="KW-0472">Membrane</keyword>
<keyword evidence="2" id="KW-0812">Transmembrane</keyword>
<accession>X1DF09</accession>
<dbReference type="EMBL" id="BART01025686">
    <property type="protein sequence ID" value="GAH03644.1"/>
    <property type="molecule type" value="Genomic_DNA"/>
</dbReference>
<evidence type="ECO:0000256" key="2">
    <source>
        <dbReference type="SAM" id="Phobius"/>
    </source>
</evidence>
<protein>
    <submittedName>
        <fullName evidence="3">Uncharacterized protein</fullName>
    </submittedName>
</protein>
<proteinExistence type="predicted"/>
<evidence type="ECO:0000256" key="1">
    <source>
        <dbReference type="SAM" id="MobiDB-lite"/>
    </source>
</evidence>
<keyword evidence="2" id="KW-1133">Transmembrane helix</keyword>
<feature type="transmembrane region" description="Helical" evidence="2">
    <location>
        <begin position="21"/>
        <end position="42"/>
    </location>
</feature>
<evidence type="ECO:0000313" key="3">
    <source>
        <dbReference type="EMBL" id="GAH03644.1"/>
    </source>
</evidence>
<comment type="caution">
    <text evidence="3">The sequence shown here is derived from an EMBL/GenBank/DDBJ whole genome shotgun (WGS) entry which is preliminary data.</text>
</comment>
<feature type="compositionally biased region" description="Basic and acidic residues" evidence="1">
    <location>
        <begin position="85"/>
        <end position="105"/>
    </location>
</feature>
<gene>
    <name evidence="3" type="ORF">S01H4_46048</name>
</gene>
<dbReference type="AlphaFoldDB" id="X1DF09"/>
<name>X1DF09_9ZZZZ</name>
<organism evidence="3">
    <name type="scientific">marine sediment metagenome</name>
    <dbReference type="NCBI Taxonomy" id="412755"/>
    <lineage>
        <taxon>unclassified sequences</taxon>
        <taxon>metagenomes</taxon>
        <taxon>ecological metagenomes</taxon>
    </lineage>
</organism>